<evidence type="ECO:0000256" key="1">
    <source>
        <dbReference type="SAM" id="MobiDB-lite"/>
    </source>
</evidence>
<gene>
    <name evidence="2" type="ORF">PC117_g4406</name>
</gene>
<feature type="region of interest" description="Disordered" evidence="1">
    <location>
        <begin position="1"/>
        <end position="23"/>
    </location>
</feature>
<proteinExistence type="predicted"/>
<feature type="compositionally biased region" description="Basic and acidic residues" evidence="1">
    <location>
        <begin position="9"/>
        <end position="19"/>
    </location>
</feature>
<sequence length="68" mass="7730">MSTGGCLTESKRRGDETTKLRRGYSTISSGIALAVPNGRQRNARRQLLEREWYQRLMKKAAETSPECQ</sequence>
<dbReference type="Proteomes" id="UP000736787">
    <property type="component" value="Unassembled WGS sequence"/>
</dbReference>
<reference evidence="2" key="1">
    <citation type="submission" date="2018-10" db="EMBL/GenBank/DDBJ databases">
        <title>Effector identification in a new, highly contiguous assembly of the strawberry crown rot pathogen Phytophthora cactorum.</title>
        <authorList>
            <person name="Armitage A.D."/>
            <person name="Nellist C.F."/>
            <person name="Bates H."/>
            <person name="Vickerstaff R.J."/>
            <person name="Harrison R.J."/>
        </authorList>
    </citation>
    <scope>NUCLEOTIDE SEQUENCE</scope>
    <source>
        <strain evidence="2">4040</strain>
    </source>
</reference>
<protein>
    <submittedName>
        <fullName evidence="2">Uncharacterized protein</fullName>
    </submittedName>
</protein>
<accession>A0A8T1KBB8</accession>
<evidence type="ECO:0000313" key="2">
    <source>
        <dbReference type="EMBL" id="KAG2950482.1"/>
    </source>
</evidence>
<evidence type="ECO:0000313" key="3">
    <source>
        <dbReference type="Proteomes" id="UP000736787"/>
    </source>
</evidence>
<comment type="caution">
    <text evidence="2">The sequence shown here is derived from an EMBL/GenBank/DDBJ whole genome shotgun (WGS) entry which is preliminary data.</text>
</comment>
<name>A0A8T1KBB8_9STRA</name>
<dbReference type="AlphaFoldDB" id="A0A8T1KBB8"/>
<dbReference type="EMBL" id="RCMK01000069">
    <property type="protein sequence ID" value="KAG2950482.1"/>
    <property type="molecule type" value="Genomic_DNA"/>
</dbReference>
<organism evidence="2 3">
    <name type="scientific">Phytophthora cactorum</name>
    <dbReference type="NCBI Taxonomy" id="29920"/>
    <lineage>
        <taxon>Eukaryota</taxon>
        <taxon>Sar</taxon>
        <taxon>Stramenopiles</taxon>
        <taxon>Oomycota</taxon>
        <taxon>Peronosporomycetes</taxon>
        <taxon>Peronosporales</taxon>
        <taxon>Peronosporaceae</taxon>
        <taxon>Phytophthora</taxon>
    </lineage>
</organism>